<dbReference type="AlphaFoldDB" id="A0A6P6RUD8"/>
<dbReference type="RefSeq" id="XP_026190725.1">
    <property type="nucleotide sequence ID" value="XM_026334940.1"/>
</dbReference>
<sequence length="480" mass="50748">MGSAEESSSGFPSPDLVGPPGGALGEEGSPMEASGPPGGPHEEDTCSEVSSMSGDEPLSAEEKLAMAISLKDAGNALFKEGQYEQALQKYKEGGKRVKGSSSSEAIAVSVQLSSNSCMCCLKLEKWQEAVEAANGVLQKEPKNLKALYRRALAKSNLGSLSSARDDLMAVLAVDKANADARKELHKLREKIQAAKEGDKKVGFLGVHCRAEKGESEEDFDTWLTRTKEAEEKEREEKQKQQAKSGTPLGGLKRRGSKDGGGSGSNNSSSVMEVDEEDAAIINETKKMDVSPWARTRFAERLQEAAANCGSAGMPSPEALLEVCRKATEALGSGGVKDEQAVQDVLKGCYSTKIETLNVQDVSGDAHLAVVRGSRRVFFDMKCSIKLKVSCSSAGPLALPGDDNSVLKEGIGGYESKGTLTLPDVSSADGSGMSWLQGCSVSLSSAPSPLLKPLVDEALAMYKESVAEKIQAFLDDCKALP</sequence>
<gene>
    <name evidence="8" type="primary">LOC34618096</name>
</gene>
<protein>
    <submittedName>
        <fullName evidence="8">Sperm-associated antigen 1A</fullName>
    </submittedName>
</protein>
<evidence type="ECO:0000256" key="4">
    <source>
        <dbReference type="SAM" id="Coils"/>
    </source>
</evidence>
<feature type="region of interest" description="Disordered" evidence="5">
    <location>
        <begin position="1"/>
        <end position="60"/>
    </location>
</feature>
<reference evidence="8" key="1">
    <citation type="submission" date="2025-08" db="UniProtKB">
        <authorList>
            <consortium name="RefSeq"/>
        </authorList>
    </citation>
    <scope>IDENTIFICATION</scope>
</reference>
<dbReference type="OrthoDB" id="354472at2759"/>
<dbReference type="Gene3D" id="3.15.10.20">
    <property type="entry name" value="Activator of Hsp90 ATPase Aha1, N-terminal domain"/>
    <property type="match status" value="1"/>
</dbReference>
<comment type="similarity">
    <text evidence="1">Belongs to the AHA1 family.</text>
</comment>
<dbReference type="SUPFAM" id="SSF103111">
    <property type="entry name" value="Activator of Hsp90 ATPase, Aha1"/>
    <property type="match status" value="1"/>
</dbReference>
<feature type="region of interest" description="Disordered" evidence="5">
    <location>
        <begin position="228"/>
        <end position="273"/>
    </location>
</feature>
<dbReference type="GeneID" id="34618096"/>
<dbReference type="Proteomes" id="UP000515125">
    <property type="component" value="Unplaced"/>
</dbReference>
<dbReference type="InterPro" id="IPR015310">
    <property type="entry name" value="AHSA1-like_N"/>
</dbReference>
<feature type="domain" description="Activator of Hsp90 ATPase AHSA1-like N-terminal" evidence="6">
    <location>
        <begin position="288"/>
        <end position="477"/>
    </location>
</feature>
<evidence type="ECO:0000313" key="7">
    <source>
        <dbReference type="Proteomes" id="UP000515125"/>
    </source>
</evidence>
<dbReference type="GO" id="GO:0001671">
    <property type="term" value="F:ATPase activator activity"/>
    <property type="evidence" value="ECO:0007669"/>
    <property type="project" value="InterPro"/>
</dbReference>
<evidence type="ECO:0000313" key="8">
    <source>
        <dbReference type="RefSeq" id="XP_026190725.1"/>
    </source>
</evidence>
<feature type="coiled-coil region" evidence="4">
    <location>
        <begin position="170"/>
        <end position="197"/>
    </location>
</feature>
<dbReference type="InterPro" id="IPR036338">
    <property type="entry name" value="Aha1"/>
</dbReference>
<accession>A0A6P6RUD8</accession>
<keyword evidence="4" id="KW-0175">Coiled coil</keyword>
<evidence type="ECO:0000256" key="2">
    <source>
        <dbReference type="ARBA" id="ARBA00022737"/>
    </source>
</evidence>
<proteinExistence type="inferred from homology"/>
<feature type="compositionally biased region" description="Basic and acidic residues" evidence="5">
    <location>
        <begin position="228"/>
        <end position="239"/>
    </location>
</feature>
<evidence type="ECO:0000256" key="3">
    <source>
        <dbReference type="ARBA" id="ARBA00022803"/>
    </source>
</evidence>
<dbReference type="SMART" id="SM00028">
    <property type="entry name" value="TPR"/>
    <property type="match status" value="3"/>
</dbReference>
<dbReference type="InterPro" id="IPR019734">
    <property type="entry name" value="TPR_rpt"/>
</dbReference>
<dbReference type="InterPro" id="IPR039663">
    <property type="entry name" value="AIP/AIPL1/TTC9"/>
</dbReference>
<dbReference type="Pfam" id="PF09229">
    <property type="entry name" value="Aha1_N"/>
    <property type="match status" value="1"/>
</dbReference>
<dbReference type="SMART" id="SM01000">
    <property type="entry name" value="Aha1_N"/>
    <property type="match status" value="1"/>
</dbReference>
<name>A0A6P6RUD8_9EIME</name>
<dbReference type="GO" id="GO:0051087">
    <property type="term" value="F:protein-folding chaperone binding"/>
    <property type="evidence" value="ECO:0007669"/>
    <property type="project" value="InterPro"/>
</dbReference>
<keyword evidence="2" id="KW-0677">Repeat</keyword>
<dbReference type="PANTHER" id="PTHR11242">
    <property type="entry name" value="ARYL HYDROCARBON RECEPTOR INTERACTING PROTEIN RELATED"/>
    <property type="match status" value="1"/>
</dbReference>
<feature type="compositionally biased region" description="Polar residues" evidence="5">
    <location>
        <begin position="1"/>
        <end position="11"/>
    </location>
</feature>
<dbReference type="PANTHER" id="PTHR11242:SF0">
    <property type="entry name" value="TPR_REGION DOMAIN-CONTAINING PROTEIN"/>
    <property type="match status" value="1"/>
</dbReference>
<organism evidence="7 8">
    <name type="scientific">Cyclospora cayetanensis</name>
    <dbReference type="NCBI Taxonomy" id="88456"/>
    <lineage>
        <taxon>Eukaryota</taxon>
        <taxon>Sar</taxon>
        <taxon>Alveolata</taxon>
        <taxon>Apicomplexa</taxon>
        <taxon>Conoidasida</taxon>
        <taxon>Coccidia</taxon>
        <taxon>Eucoccidiorida</taxon>
        <taxon>Eimeriorina</taxon>
        <taxon>Eimeriidae</taxon>
        <taxon>Cyclospora</taxon>
    </lineage>
</organism>
<keyword evidence="3" id="KW-0802">TPR repeat</keyword>
<keyword evidence="7" id="KW-1185">Reference proteome</keyword>
<evidence type="ECO:0000259" key="6">
    <source>
        <dbReference type="SMART" id="SM01000"/>
    </source>
</evidence>
<evidence type="ECO:0000256" key="5">
    <source>
        <dbReference type="SAM" id="MobiDB-lite"/>
    </source>
</evidence>
<evidence type="ECO:0000256" key="1">
    <source>
        <dbReference type="ARBA" id="ARBA00006817"/>
    </source>
</evidence>
<dbReference type="Gene3D" id="1.25.40.10">
    <property type="entry name" value="Tetratricopeptide repeat domain"/>
    <property type="match status" value="1"/>
</dbReference>
<dbReference type="SUPFAM" id="SSF48452">
    <property type="entry name" value="TPR-like"/>
    <property type="match status" value="1"/>
</dbReference>
<dbReference type="InterPro" id="IPR011990">
    <property type="entry name" value="TPR-like_helical_dom_sf"/>
</dbReference>